<name>A0A6J4NQT0_9PSEU</name>
<sequence length="45" mass="4748">MPPDRPGMTQQHSGDLGGSLHQGKDGRGGPPASLAPWHDHLHRTG</sequence>
<dbReference type="AlphaFoldDB" id="A0A6J4NQT0"/>
<proteinExistence type="predicted"/>
<evidence type="ECO:0000313" key="2">
    <source>
        <dbReference type="EMBL" id="CAA9394789.1"/>
    </source>
</evidence>
<protein>
    <submittedName>
        <fullName evidence="2">Uncharacterized protein</fullName>
    </submittedName>
</protein>
<accession>A0A6J4NQT0</accession>
<evidence type="ECO:0000256" key="1">
    <source>
        <dbReference type="SAM" id="MobiDB-lite"/>
    </source>
</evidence>
<organism evidence="2">
    <name type="scientific">uncultured Pseudonocardia sp</name>
    <dbReference type="NCBI Taxonomy" id="211455"/>
    <lineage>
        <taxon>Bacteria</taxon>
        <taxon>Bacillati</taxon>
        <taxon>Actinomycetota</taxon>
        <taxon>Actinomycetes</taxon>
        <taxon>Pseudonocardiales</taxon>
        <taxon>Pseudonocardiaceae</taxon>
        <taxon>Pseudonocardia</taxon>
        <taxon>environmental samples</taxon>
    </lineage>
</organism>
<gene>
    <name evidence="2" type="ORF">AVDCRST_MAG66-1264</name>
</gene>
<feature type="region of interest" description="Disordered" evidence="1">
    <location>
        <begin position="1"/>
        <end position="45"/>
    </location>
</feature>
<dbReference type="EMBL" id="CADCUS010000164">
    <property type="protein sequence ID" value="CAA9394789.1"/>
    <property type="molecule type" value="Genomic_DNA"/>
</dbReference>
<reference evidence="2" key="1">
    <citation type="submission" date="2020-02" db="EMBL/GenBank/DDBJ databases">
        <authorList>
            <person name="Meier V. D."/>
        </authorList>
    </citation>
    <scope>NUCLEOTIDE SEQUENCE</scope>
    <source>
        <strain evidence="2">AVDCRST_MAG66</strain>
    </source>
</reference>